<evidence type="ECO:0000313" key="1">
    <source>
        <dbReference type="EMBL" id="TNN29934.1"/>
    </source>
</evidence>
<sequence length="78" mass="8511">MTHAFLLLEFGNFNSSDKKLRQIALFVLLLSSNATSTQLCIDFACNLDAPGVNVASETVCHGRARTPTGRARTLAMWP</sequence>
<name>A0A4Z2EN78_9TELE</name>
<evidence type="ECO:0000313" key="2">
    <source>
        <dbReference type="Proteomes" id="UP000314294"/>
    </source>
</evidence>
<dbReference type="EMBL" id="SRLO01005018">
    <property type="protein sequence ID" value="TNN29934.1"/>
    <property type="molecule type" value="Genomic_DNA"/>
</dbReference>
<proteinExistence type="predicted"/>
<dbReference type="AlphaFoldDB" id="A0A4Z2EN78"/>
<keyword evidence="2" id="KW-1185">Reference proteome</keyword>
<protein>
    <submittedName>
        <fullName evidence="1">Uncharacterized protein</fullName>
    </submittedName>
</protein>
<reference evidence="1 2" key="1">
    <citation type="submission" date="2019-03" db="EMBL/GenBank/DDBJ databases">
        <title>First draft genome of Liparis tanakae, snailfish: a comprehensive survey of snailfish specific genes.</title>
        <authorList>
            <person name="Kim W."/>
            <person name="Song I."/>
            <person name="Jeong J.-H."/>
            <person name="Kim D."/>
            <person name="Kim S."/>
            <person name="Ryu S."/>
            <person name="Song J.Y."/>
            <person name="Lee S.K."/>
        </authorList>
    </citation>
    <scope>NUCLEOTIDE SEQUENCE [LARGE SCALE GENOMIC DNA]</scope>
    <source>
        <tissue evidence="1">Muscle</tissue>
    </source>
</reference>
<accession>A0A4Z2EN78</accession>
<comment type="caution">
    <text evidence="1">The sequence shown here is derived from an EMBL/GenBank/DDBJ whole genome shotgun (WGS) entry which is preliminary data.</text>
</comment>
<gene>
    <name evidence="1" type="ORF">EYF80_059916</name>
</gene>
<dbReference type="Proteomes" id="UP000314294">
    <property type="component" value="Unassembled WGS sequence"/>
</dbReference>
<organism evidence="1 2">
    <name type="scientific">Liparis tanakae</name>
    <name type="common">Tanaka's snailfish</name>
    <dbReference type="NCBI Taxonomy" id="230148"/>
    <lineage>
        <taxon>Eukaryota</taxon>
        <taxon>Metazoa</taxon>
        <taxon>Chordata</taxon>
        <taxon>Craniata</taxon>
        <taxon>Vertebrata</taxon>
        <taxon>Euteleostomi</taxon>
        <taxon>Actinopterygii</taxon>
        <taxon>Neopterygii</taxon>
        <taxon>Teleostei</taxon>
        <taxon>Neoteleostei</taxon>
        <taxon>Acanthomorphata</taxon>
        <taxon>Eupercaria</taxon>
        <taxon>Perciformes</taxon>
        <taxon>Cottioidei</taxon>
        <taxon>Cottales</taxon>
        <taxon>Liparidae</taxon>
        <taxon>Liparis</taxon>
    </lineage>
</organism>